<dbReference type="STRING" id="1314777.A0A164T4P5"/>
<dbReference type="Proteomes" id="UP000076722">
    <property type="component" value="Unassembled WGS sequence"/>
</dbReference>
<organism evidence="8 9">
    <name type="scientific">Sistotremastrum niveocremeum HHB9708</name>
    <dbReference type="NCBI Taxonomy" id="1314777"/>
    <lineage>
        <taxon>Eukaryota</taxon>
        <taxon>Fungi</taxon>
        <taxon>Dikarya</taxon>
        <taxon>Basidiomycota</taxon>
        <taxon>Agaricomycotina</taxon>
        <taxon>Agaricomycetes</taxon>
        <taxon>Sistotremastrales</taxon>
        <taxon>Sistotremastraceae</taxon>
        <taxon>Sertulicium</taxon>
        <taxon>Sertulicium niveocremeum</taxon>
    </lineage>
</organism>
<evidence type="ECO:0000313" key="8">
    <source>
        <dbReference type="EMBL" id="KZS92078.1"/>
    </source>
</evidence>
<dbReference type="EMBL" id="KV419412">
    <property type="protein sequence ID" value="KZS92078.1"/>
    <property type="molecule type" value="Genomic_DNA"/>
</dbReference>
<dbReference type="SUPFAM" id="SSF51430">
    <property type="entry name" value="NAD(P)-linked oxidoreductase"/>
    <property type="match status" value="1"/>
</dbReference>
<protein>
    <submittedName>
        <fullName evidence="8">Aldo/keto reductase</fullName>
    </submittedName>
</protein>
<feature type="domain" description="NADP-dependent oxidoreductase" evidence="7">
    <location>
        <begin position="18"/>
        <end position="273"/>
    </location>
</feature>
<feature type="site" description="Lowers pKa of active site Tyr" evidence="6">
    <location>
        <position position="80"/>
    </location>
</feature>
<keyword evidence="2" id="KW-0521">NADP</keyword>
<accession>A0A164T4P5</accession>
<keyword evidence="9" id="KW-1185">Reference proteome</keyword>
<evidence type="ECO:0000256" key="3">
    <source>
        <dbReference type="ARBA" id="ARBA00023002"/>
    </source>
</evidence>
<dbReference type="GO" id="GO:0016652">
    <property type="term" value="F:oxidoreductase activity, acting on NAD(P)H as acceptor"/>
    <property type="evidence" value="ECO:0007669"/>
    <property type="project" value="InterPro"/>
</dbReference>
<dbReference type="InterPro" id="IPR018170">
    <property type="entry name" value="Aldo/ket_reductase_CS"/>
</dbReference>
<evidence type="ECO:0000256" key="5">
    <source>
        <dbReference type="PIRSR" id="PIRSR000097-2"/>
    </source>
</evidence>
<dbReference type="AlphaFoldDB" id="A0A164T4P5"/>
<dbReference type="OrthoDB" id="416253at2759"/>
<feature type="active site" description="Proton donor" evidence="4">
    <location>
        <position position="54"/>
    </location>
</feature>
<name>A0A164T4P5_9AGAM</name>
<dbReference type="FunFam" id="3.20.20.100:FF:000002">
    <property type="entry name" value="2,5-diketo-D-gluconic acid reductase A"/>
    <property type="match status" value="1"/>
</dbReference>
<dbReference type="PIRSF" id="PIRSF000097">
    <property type="entry name" value="AKR"/>
    <property type="match status" value="1"/>
</dbReference>
<dbReference type="PANTHER" id="PTHR43827:SF3">
    <property type="entry name" value="NADP-DEPENDENT OXIDOREDUCTASE DOMAIN-CONTAINING PROTEIN"/>
    <property type="match status" value="1"/>
</dbReference>
<reference evidence="8 9" key="1">
    <citation type="journal article" date="2016" name="Mol. Biol. Evol.">
        <title>Comparative Genomics of Early-Diverging Mushroom-Forming Fungi Provides Insights into the Origins of Lignocellulose Decay Capabilities.</title>
        <authorList>
            <person name="Nagy L.G."/>
            <person name="Riley R."/>
            <person name="Tritt A."/>
            <person name="Adam C."/>
            <person name="Daum C."/>
            <person name="Floudas D."/>
            <person name="Sun H."/>
            <person name="Yadav J.S."/>
            <person name="Pangilinan J."/>
            <person name="Larsson K.H."/>
            <person name="Matsuura K."/>
            <person name="Barry K."/>
            <person name="Labutti K."/>
            <person name="Kuo R."/>
            <person name="Ohm R.A."/>
            <person name="Bhattacharya S.S."/>
            <person name="Shirouzu T."/>
            <person name="Yoshinaga Y."/>
            <person name="Martin F.M."/>
            <person name="Grigoriev I.V."/>
            <person name="Hibbett D.S."/>
        </authorList>
    </citation>
    <scope>NUCLEOTIDE SEQUENCE [LARGE SCALE GENOMIC DNA]</scope>
    <source>
        <strain evidence="8 9">HHB9708</strain>
    </source>
</reference>
<dbReference type="InterPro" id="IPR044494">
    <property type="entry name" value="AKR3C2/3"/>
</dbReference>
<evidence type="ECO:0000313" key="9">
    <source>
        <dbReference type="Proteomes" id="UP000076722"/>
    </source>
</evidence>
<dbReference type="Pfam" id="PF00248">
    <property type="entry name" value="Aldo_ket_red"/>
    <property type="match status" value="1"/>
</dbReference>
<evidence type="ECO:0000256" key="4">
    <source>
        <dbReference type="PIRSR" id="PIRSR000097-1"/>
    </source>
</evidence>
<gene>
    <name evidence="8" type="ORF">SISNIDRAFT_456285</name>
</gene>
<dbReference type="PROSITE" id="PS00062">
    <property type="entry name" value="ALDOKETO_REDUCTASE_2"/>
    <property type="match status" value="1"/>
</dbReference>
<evidence type="ECO:0000256" key="1">
    <source>
        <dbReference type="ARBA" id="ARBA00007905"/>
    </source>
</evidence>
<dbReference type="PRINTS" id="PR00069">
    <property type="entry name" value="ALDKETRDTASE"/>
</dbReference>
<sequence length="295" mass="32915">MGIPIITLASGQKIPQVGFGIGVLGKKAYDPAMTEKIKLALKNGWRHFDAAEAYGTDPELADALAAFPDIPRSELYITSKVHTSKGIQNKDIESSLRKILAETKLDYVDLFLIHNPFFPENSLTLEEAWRQMEAVKEKGLTKEIGISNFRPVDIEKVWKIAKVKPVVNQIELHPYLLAAEQDTVDLCKKYNIQIASYSPLVPIGRHGKGPVNALSEELAKKYGVTSGQILLRWQIQHGFVAITSTADDARQKAQSDLQGFELSAEDVKKIDEAGATYYHRFFGWGAFKTEYHSVL</sequence>
<keyword evidence="3" id="KW-0560">Oxidoreductase</keyword>
<comment type="similarity">
    <text evidence="1">Belongs to the aldo/keto reductase family.</text>
</comment>
<dbReference type="CDD" id="cd19120">
    <property type="entry name" value="AKR_AKR3C2-3"/>
    <property type="match status" value="1"/>
</dbReference>
<proteinExistence type="inferred from homology"/>
<dbReference type="Gene3D" id="3.20.20.100">
    <property type="entry name" value="NADP-dependent oxidoreductase domain"/>
    <property type="match status" value="1"/>
</dbReference>
<feature type="binding site" evidence="5">
    <location>
        <position position="114"/>
    </location>
    <ligand>
        <name>substrate</name>
    </ligand>
</feature>
<dbReference type="InterPro" id="IPR023210">
    <property type="entry name" value="NADP_OxRdtase_dom"/>
</dbReference>
<dbReference type="PANTHER" id="PTHR43827">
    <property type="entry name" value="2,5-DIKETO-D-GLUCONIC ACID REDUCTASE"/>
    <property type="match status" value="1"/>
</dbReference>
<dbReference type="GO" id="GO:0016616">
    <property type="term" value="F:oxidoreductase activity, acting on the CH-OH group of donors, NAD or NADP as acceptor"/>
    <property type="evidence" value="ECO:0007669"/>
    <property type="project" value="UniProtKB-ARBA"/>
</dbReference>
<evidence type="ECO:0000256" key="2">
    <source>
        <dbReference type="ARBA" id="ARBA00022857"/>
    </source>
</evidence>
<dbReference type="InterPro" id="IPR036812">
    <property type="entry name" value="NAD(P)_OxRdtase_dom_sf"/>
</dbReference>
<dbReference type="InterPro" id="IPR020471">
    <property type="entry name" value="AKR"/>
</dbReference>
<evidence type="ECO:0000259" key="7">
    <source>
        <dbReference type="Pfam" id="PF00248"/>
    </source>
</evidence>
<evidence type="ECO:0000256" key="6">
    <source>
        <dbReference type="PIRSR" id="PIRSR000097-3"/>
    </source>
</evidence>